<reference evidence="1" key="1">
    <citation type="submission" date="2018-07" db="EMBL/GenBank/DDBJ databases">
        <authorList>
            <person name="Somerville V."/>
        </authorList>
    </citation>
    <scope>NUCLEOTIDE SEQUENCE</scope>
    <source>
        <strain evidence="1">NWC_2_2</strain>
    </source>
</reference>
<proteinExistence type="predicted"/>
<name>A0A3G6KAF4_LACDL</name>
<protein>
    <submittedName>
        <fullName evidence="1">Uncharacterized protein</fullName>
    </submittedName>
</protein>
<dbReference type="AlphaFoldDB" id="A0A3G6KAF4"/>
<sequence>MGKTPPLREIEPAARQVLYYSAILPYPSSRISHDVREYWVRLCQIVSFDMILPSVCFNSFNI</sequence>
<evidence type="ECO:0000313" key="1">
    <source>
        <dbReference type="EMBL" id="AZA15419.1"/>
    </source>
</evidence>
<organism evidence="1">
    <name type="scientific">Lactobacillus delbrueckii subsp. lactis</name>
    <dbReference type="NCBI Taxonomy" id="29397"/>
    <lineage>
        <taxon>Bacteria</taxon>
        <taxon>Bacillati</taxon>
        <taxon>Bacillota</taxon>
        <taxon>Bacilli</taxon>
        <taxon>Lactobacillales</taxon>
        <taxon>Lactobacillaceae</taxon>
        <taxon>Lactobacillus</taxon>
    </lineage>
</organism>
<accession>A0A3G6KAF4</accession>
<dbReference type="EMBL" id="CP031023">
    <property type="protein sequence ID" value="AZA15419.1"/>
    <property type="molecule type" value="Genomic_DNA"/>
</dbReference>
<gene>
    <name evidence="1" type="ORF">DQL93_01250</name>
</gene>